<dbReference type="EMBL" id="JBHUCM010000016">
    <property type="protein sequence ID" value="MFD1539141.1"/>
    <property type="molecule type" value="Genomic_DNA"/>
</dbReference>
<reference evidence="3" key="1">
    <citation type="journal article" date="2019" name="Int. J. Syst. Evol. Microbiol.">
        <title>The Global Catalogue of Microorganisms (GCM) 10K type strain sequencing project: providing services to taxonomists for standard genome sequencing and annotation.</title>
        <authorList>
            <consortium name="The Broad Institute Genomics Platform"/>
            <consortium name="The Broad Institute Genome Sequencing Center for Infectious Disease"/>
            <person name="Wu L."/>
            <person name="Ma J."/>
        </authorList>
    </citation>
    <scope>NUCLEOTIDE SEQUENCE [LARGE SCALE GENOMIC DNA]</scope>
    <source>
        <strain evidence="3">CGMCC 1.15399</strain>
    </source>
</reference>
<dbReference type="InterPro" id="IPR000835">
    <property type="entry name" value="HTH_MarR-typ"/>
</dbReference>
<name>A0ABW4GAJ7_9ACTN</name>
<gene>
    <name evidence="2" type="ORF">ACFSJ0_18945</name>
</gene>
<comment type="caution">
    <text evidence="2">The sequence shown here is derived from an EMBL/GenBank/DDBJ whole genome shotgun (WGS) entry which is preliminary data.</text>
</comment>
<protein>
    <submittedName>
        <fullName evidence="2">Helix-turn-helix transcriptional regulator</fullName>
    </submittedName>
</protein>
<evidence type="ECO:0000313" key="3">
    <source>
        <dbReference type="Proteomes" id="UP001597097"/>
    </source>
</evidence>
<keyword evidence="3" id="KW-1185">Reference proteome</keyword>
<feature type="domain" description="HTH marR-type" evidence="1">
    <location>
        <begin position="19"/>
        <end position="67"/>
    </location>
</feature>
<accession>A0ABW4GAJ7</accession>
<dbReference type="RefSeq" id="WP_219533023.1">
    <property type="nucleotide sequence ID" value="NZ_JAHKRM010000016.1"/>
</dbReference>
<evidence type="ECO:0000313" key="2">
    <source>
        <dbReference type="EMBL" id="MFD1539141.1"/>
    </source>
</evidence>
<dbReference type="Proteomes" id="UP001597097">
    <property type="component" value="Unassembled WGS sequence"/>
</dbReference>
<evidence type="ECO:0000259" key="1">
    <source>
        <dbReference type="Pfam" id="PF12802"/>
    </source>
</evidence>
<sequence length="100" mass="11309">MNRPDAESAPAARWTFLTNHARVLLELARDPRRRLRDVAVTAGITERTAQGIVADLEAAGYLTRVRVGRRNHYSIEADEWFRHPAEAGVRIGSLIDLFTR</sequence>
<dbReference type="Pfam" id="PF12802">
    <property type="entry name" value="MarR_2"/>
    <property type="match status" value="1"/>
</dbReference>
<proteinExistence type="predicted"/>
<organism evidence="2 3">
    <name type="scientific">Nonomuraea guangzhouensis</name>
    <dbReference type="NCBI Taxonomy" id="1291555"/>
    <lineage>
        <taxon>Bacteria</taxon>
        <taxon>Bacillati</taxon>
        <taxon>Actinomycetota</taxon>
        <taxon>Actinomycetes</taxon>
        <taxon>Streptosporangiales</taxon>
        <taxon>Streptosporangiaceae</taxon>
        <taxon>Nonomuraea</taxon>
    </lineage>
</organism>